<dbReference type="InterPro" id="IPR001497">
    <property type="entry name" value="MethylDNA_cys_MeTrfase_AS"/>
</dbReference>
<dbReference type="Gene3D" id="3.40.50.720">
    <property type="entry name" value="NAD(P)-binding Rossmann-like Domain"/>
    <property type="match status" value="1"/>
</dbReference>
<dbReference type="PANTHER" id="PTHR42760:SF133">
    <property type="entry name" value="3-OXOACYL-[ACYL-CARRIER-PROTEIN] REDUCTASE"/>
    <property type="match status" value="1"/>
</dbReference>
<dbReference type="PRINTS" id="PR00081">
    <property type="entry name" value="GDHRDH"/>
</dbReference>
<evidence type="ECO:0000256" key="1">
    <source>
        <dbReference type="ARBA" id="ARBA00006484"/>
    </source>
</evidence>
<evidence type="ECO:0000256" key="2">
    <source>
        <dbReference type="ARBA" id="ARBA00023002"/>
    </source>
</evidence>
<dbReference type="InterPro" id="IPR020904">
    <property type="entry name" value="Sc_DH/Rdtase_CS"/>
</dbReference>
<reference evidence="4 5" key="1">
    <citation type="submission" date="2020-03" db="EMBL/GenBank/DDBJ databases">
        <title>WGS of the type strain of Planosporangium spp.</title>
        <authorList>
            <person name="Thawai C."/>
        </authorList>
    </citation>
    <scope>NUCLEOTIDE SEQUENCE [LARGE SCALE GENOMIC DNA]</scope>
    <source>
        <strain evidence="4 5">TBRC 5610</strain>
    </source>
</reference>
<dbReference type="CDD" id="cd05233">
    <property type="entry name" value="SDR_c"/>
    <property type="match status" value="1"/>
</dbReference>
<dbReference type="PROSITE" id="PS00061">
    <property type="entry name" value="ADH_SHORT"/>
    <property type="match status" value="1"/>
</dbReference>
<dbReference type="SUPFAM" id="SSF51735">
    <property type="entry name" value="NAD(P)-binding Rossmann-fold domains"/>
    <property type="match status" value="1"/>
</dbReference>
<dbReference type="EMBL" id="JAATVY010000023">
    <property type="protein sequence ID" value="NJC72929.1"/>
    <property type="molecule type" value="Genomic_DNA"/>
</dbReference>
<dbReference type="Proteomes" id="UP000722989">
    <property type="component" value="Unassembled WGS sequence"/>
</dbReference>
<evidence type="ECO:0000313" key="5">
    <source>
        <dbReference type="Proteomes" id="UP000722989"/>
    </source>
</evidence>
<proteinExistence type="inferred from homology"/>
<evidence type="ECO:0000259" key="3">
    <source>
        <dbReference type="SMART" id="SM00822"/>
    </source>
</evidence>
<dbReference type="InterPro" id="IPR057326">
    <property type="entry name" value="KR_dom"/>
</dbReference>
<gene>
    <name evidence="4" type="ORF">HC031_24895</name>
</gene>
<dbReference type="RefSeq" id="WP_167927840.1">
    <property type="nucleotide sequence ID" value="NZ_JAATVY010000023.1"/>
</dbReference>
<evidence type="ECO:0000313" key="4">
    <source>
        <dbReference type="EMBL" id="NJC72929.1"/>
    </source>
</evidence>
<keyword evidence="5" id="KW-1185">Reference proteome</keyword>
<dbReference type="PROSITE" id="PS00374">
    <property type="entry name" value="MGMT"/>
    <property type="match status" value="1"/>
</dbReference>
<accession>A0ABX0Y3H1</accession>
<organism evidence="4 5">
    <name type="scientific">Planosporangium thailandense</name>
    <dbReference type="NCBI Taxonomy" id="765197"/>
    <lineage>
        <taxon>Bacteria</taxon>
        <taxon>Bacillati</taxon>
        <taxon>Actinomycetota</taxon>
        <taxon>Actinomycetes</taxon>
        <taxon>Micromonosporales</taxon>
        <taxon>Micromonosporaceae</taxon>
        <taxon>Planosporangium</taxon>
    </lineage>
</organism>
<name>A0ABX0Y3H1_9ACTN</name>
<comment type="caution">
    <text evidence="4">The sequence shown here is derived from an EMBL/GenBank/DDBJ whole genome shotgun (WGS) entry which is preliminary data.</text>
</comment>
<dbReference type="PANTHER" id="PTHR42760">
    <property type="entry name" value="SHORT-CHAIN DEHYDROGENASES/REDUCTASES FAMILY MEMBER"/>
    <property type="match status" value="1"/>
</dbReference>
<dbReference type="Pfam" id="PF13561">
    <property type="entry name" value="adh_short_C2"/>
    <property type="match status" value="1"/>
</dbReference>
<protein>
    <submittedName>
        <fullName evidence="4">SDR family oxidoreductase</fullName>
    </submittedName>
</protein>
<dbReference type="InterPro" id="IPR002347">
    <property type="entry name" value="SDR_fam"/>
</dbReference>
<feature type="domain" description="Ketoreductase" evidence="3">
    <location>
        <begin position="5"/>
        <end position="180"/>
    </location>
</feature>
<comment type="similarity">
    <text evidence="1">Belongs to the short-chain dehydrogenases/reductases (SDR) family.</text>
</comment>
<keyword evidence="2" id="KW-0560">Oxidoreductase</keyword>
<dbReference type="SMART" id="SM00822">
    <property type="entry name" value="PKS_KR"/>
    <property type="match status" value="1"/>
</dbReference>
<sequence>MSANGAVVVTGAASGIGSAAVRLLAARKPDRPIVGIDLAWPADSDVPCHRLVADVTDPAILAEAFAAWDAHGLGVRGLVCAAGIQQRVPSLDLTAEQWHAMLAVHLDGAFFACQQAARRMADGGSIVLFSSVAEFFGWPERTAYAVAKAGISAMARSLAVEWSGRGIRVNAVAPGYVDTPLIARARARGELPVEPADLHAMGRLAGADEVAAPICFLLSEDASFITGETLVVDGGYRVLKSR</sequence>
<dbReference type="InterPro" id="IPR036291">
    <property type="entry name" value="NAD(P)-bd_dom_sf"/>
</dbReference>